<evidence type="ECO:0000313" key="1">
    <source>
        <dbReference type="EMBL" id="CAK9187720.1"/>
    </source>
</evidence>
<proteinExistence type="predicted"/>
<keyword evidence="2" id="KW-1185">Reference proteome</keyword>
<comment type="caution">
    <text evidence="1">The sequence shown here is derived from an EMBL/GenBank/DDBJ whole genome shotgun (WGS) entry which is preliminary data.</text>
</comment>
<reference evidence="1 2" key="1">
    <citation type="submission" date="2024-02" db="EMBL/GenBank/DDBJ databases">
        <authorList>
            <person name="Vignale AGUSTIN F."/>
            <person name="Sosa J E."/>
            <person name="Modenutti C."/>
        </authorList>
    </citation>
    <scope>NUCLEOTIDE SEQUENCE [LARGE SCALE GENOMIC DNA]</scope>
</reference>
<gene>
    <name evidence="1" type="ORF">ILEXP_LOCUS58312</name>
</gene>
<organism evidence="1 2">
    <name type="scientific">Ilex paraguariensis</name>
    <name type="common">yerba mate</name>
    <dbReference type="NCBI Taxonomy" id="185542"/>
    <lineage>
        <taxon>Eukaryota</taxon>
        <taxon>Viridiplantae</taxon>
        <taxon>Streptophyta</taxon>
        <taxon>Embryophyta</taxon>
        <taxon>Tracheophyta</taxon>
        <taxon>Spermatophyta</taxon>
        <taxon>Magnoliopsida</taxon>
        <taxon>eudicotyledons</taxon>
        <taxon>Gunneridae</taxon>
        <taxon>Pentapetalae</taxon>
        <taxon>asterids</taxon>
        <taxon>campanulids</taxon>
        <taxon>Aquifoliales</taxon>
        <taxon>Aquifoliaceae</taxon>
        <taxon>Ilex</taxon>
    </lineage>
</organism>
<dbReference type="EMBL" id="CAUOFW020010102">
    <property type="protein sequence ID" value="CAK9187720.1"/>
    <property type="molecule type" value="Genomic_DNA"/>
</dbReference>
<accession>A0ABC8V309</accession>
<protein>
    <submittedName>
        <fullName evidence="1">Uncharacterized protein</fullName>
    </submittedName>
</protein>
<evidence type="ECO:0000313" key="2">
    <source>
        <dbReference type="Proteomes" id="UP001642360"/>
    </source>
</evidence>
<name>A0ABC8V309_9AQUA</name>
<feature type="non-terminal residue" evidence="1">
    <location>
        <position position="1"/>
    </location>
</feature>
<sequence length="50" mass="5884">MKQRKRSFFETISLSQFTGIEENLFYLLSRNRLILTENGIWSVSEKSDVA</sequence>
<dbReference type="Proteomes" id="UP001642360">
    <property type="component" value="Unassembled WGS sequence"/>
</dbReference>
<dbReference type="AlphaFoldDB" id="A0ABC8V309"/>